<accession>A0ABU0NQ11</accession>
<dbReference type="EMBL" id="JAUSWV010000002">
    <property type="protein sequence ID" value="MDQ0580858.1"/>
    <property type="molecule type" value="Genomic_DNA"/>
</dbReference>
<sequence length="246" mass="26748">MRSDLRKRSFLGCRGLTFVQRPGRRSRVRAVGLFEPIRCPTCSSRGTDCHPRRGRPLCRWSRRASVRTGSAERRRSAPRAGEATEDDVRVAGLCEYVRAGGLAPLSPGCQPRPGGPDRRRPRRVTAFSVRRAARRGTSPTTPRPLPGRKPGTSGLPPALSLGGGPGVRGRGKGRLGTRQGDACQVTSSAMLRPVSHRPRSRESATISCSWCCSSPLRRAFSRAFAAAGARTTYISMTMRLSVARKQ</sequence>
<evidence type="ECO:0000256" key="1">
    <source>
        <dbReference type="SAM" id="MobiDB-lite"/>
    </source>
</evidence>
<comment type="caution">
    <text evidence="2">The sequence shown here is derived from an EMBL/GenBank/DDBJ whole genome shotgun (WGS) entry which is preliminary data.</text>
</comment>
<feature type="region of interest" description="Disordered" evidence="1">
    <location>
        <begin position="64"/>
        <end position="84"/>
    </location>
</feature>
<dbReference type="Proteomes" id="UP001230654">
    <property type="component" value="Unassembled WGS sequence"/>
</dbReference>
<keyword evidence="3" id="KW-1185">Reference proteome</keyword>
<organism evidence="2 3">
    <name type="scientific">Streptomyces rishiriensis</name>
    <dbReference type="NCBI Taxonomy" id="68264"/>
    <lineage>
        <taxon>Bacteria</taxon>
        <taxon>Bacillati</taxon>
        <taxon>Actinomycetota</taxon>
        <taxon>Actinomycetes</taxon>
        <taxon>Kitasatosporales</taxon>
        <taxon>Streptomycetaceae</taxon>
        <taxon>Streptomyces</taxon>
    </lineage>
</organism>
<evidence type="ECO:0000313" key="2">
    <source>
        <dbReference type="EMBL" id="MDQ0580858.1"/>
    </source>
</evidence>
<feature type="region of interest" description="Disordered" evidence="1">
    <location>
        <begin position="105"/>
        <end position="179"/>
    </location>
</feature>
<protein>
    <submittedName>
        <fullName evidence="2">Uncharacterized protein</fullName>
    </submittedName>
</protein>
<name>A0ABU0NQ11_STRRH</name>
<gene>
    <name evidence="2" type="ORF">QF030_003036</name>
</gene>
<reference evidence="2 3" key="1">
    <citation type="submission" date="2023-07" db="EMBL/GenBank/DDBJ databases">
        <title>Comparative genomics of wheat-associated soil bacteria to identify genetic determinants of phenazine resistance.</title>
        <authorList>
            <person name="Mouncey N."/>
        </authorList>
    </citation>
    <scope>NUCLEOTIDE SEQUENCE [LARGE SCALE GENOMIC DNA]</scope>
    <source>
        <strain evidence="2 3">B2I6</strain>
    </source>
</reference>
<feature type="compositionally biased region" description="Low complexity" evidence="1">
    <location>
        <begin position="150"/>
        <end position="160"/>
    </location>
</feature>
<proteinExistence type="predicted"/>
<evidence type="ECO:0000313" key="3">
    <source>
        <dbReference type="Proteomes" id="UP001230654"/>
    </source>
</evidence>